<evidence type="ECO:0000313" key="1">
    <source>
        <dbReference type="EMBL" id="KAK4008153.1"/>
    </source>
</evidence>
<protein>
    <submittedName>
        <fullName evidence="1">Uncharacterized protein</fullName>
    </submittedName>
</protein>
<organism evidence="1 2">
    <name type="scientific">Daphnia magna</name>
    <dbReference type="NCBI Taxonomy" id="35525"/>
    <lineage>
        <taxon>Eukaryota</taxon>
        <taxon>Metazoa</taxon>
        <taxon>Ecdysozoa</taxon>
        <taxon>Arthropoda</taxon>
        <taxon>Crustacea</taxon>
        <taxon>Branchiopoda</taxon>
        <taxon>Diplostraca</taxon>
        <taxon>Cladocera</taxon>
        <taxon>Anomopoda</taxon>
        <taxon>Daphniidae</taxon>
        <taxon>Daphnia</taxon>
    </lineage>
</organism>
<sequence>MDSNLFVFTETISSNGDINFAENVVIDGALFVCLSSATGISQHAPQLQTAEDWLEKHSAFRGRQMKPLLVFQGRLQFHIFTSCQKSN</sequence>
<gene>
    <name evidence="1" type="ORF">OUZ56_013305</name>
</gene>
<proteinExistence type="predicted"/>
<comment type="caution">
    <text evidence="1">The sequence shown here is derived from an EMBL/GenBank/DDBJ whole genome shotgun (WGS) entry which is preliminary data.</text>
</comment>
<evidence type="ECO:0000313" key="2">
    <source>
        <dbReference type="Proteomes" id="UP001234178"/>
    </source>
</evidence>
<reference evidence="1 2" key="1">
    <citation type="journal article" date="2023" name="Nucleic Acids Res.">
        <title>The hologenome of Daphnia magna reveals possible DNA methylation and microbiome-mediated evolution of the host genome.</title>
        <authorList>
            <person name="Chaturvedi A."/>
            <person name="Li X."/>
            <person name="Dhandapani V."/>
            <person name="Marshall H."/>
            <person name="Kissane S."/>
            <person name="Cuenca-Cambronero M."/>
            <person name="Asole G."/>
            <person name="Calvet F."/>
            <person name="Ruiz-Romero M."/>
            <person name="Marangio P."/>
            <person name="Guigo R."/>
            <person name="Rago D."/>
            <person name="Mirbahai L."/>
            <person name="Eastwood N."/>
            <person name="Colbourne J.K."/>
            <person name="Zhou J."/>
            <person name="Mallon E."/>
            <person name="Orsini L."/>
        </authorList>
    </citation>
    <scope>NUCLEOTIDE SEQUENCE [LARGE SCALE GENOMIC DNA]</scope>
    <source>
        <strain evidence="1">LRV0_1</strain>
    </source>
</reference>
<dbReference type="Proteomes" id="UP001234178">
    <property type="component" value="Unassembled WGS sequence"/>
</dbReference>
<name>A0ABQ9Z5H9_9CRUS</name>
<keyword evidence="2" id="KW-1185">Reference proteome</keyword>
<accession>A0ABQ9Z5H9</accession>
<dbReference type="EMBL" id="JAOYFB010000002">
    <property type="protein sequence ID" value="KAK4008153.1"/>
    <property type="molecule type" value="Genomic_DNA"/>
</dbReference>